<dbReference type="Gene3D" id="3.40.50.300">
    <property type="entry name" value="P-loop containing nucleotide triphosphate hydrolases"/>
    <property type="match status" value="1"/>
</dbReference>
<evidence type="ECO:0000256" key="6">
    <source>
        <dbReference type="ARBA" id="ARBA00022777"/>
    </source>
</evidence>
<name>A0A1H6FAB7_9GAMM</name>
<evidence type="ECO:0000256" key="1">
    <source>
        <dbReference type="ARBA" id="ARBA00005790"/>
    </source>
</evidence>
<dbReference type="InterPro" id="IPR008144">
    <property type="entry name" value="Guanylate_kin-like_dom"/>
</dbReference>
<organism evidence="11 12">
    <name type="scientific">Candidatus Venteria ishoeyi</name>
    <dbReference type="NCBI Taxonomy" id="1899563"/>
    <lineage>
        <taxon>Bacteria</taxon>
        <taxon>Pseudomonadati</taxon>
        <taxon>Pseudomonadota</taxon>
        <taxon>Gammaproteobacteria</taxon>
        <taxon>Thiotrichales</taxon>
        <taxon>Thiotrichaceae</taxon>
        <taxon>Venteria</taxon>
    </lineage>
</organism>
<dbReference type="NCBIfam" id="TIGR03263">
    <property type="entry name" value="guanyl_kin"/>
    <property type="match status" value="1"/>
</dbReference>
<feature type="domain" description="Guanylate kinase-like" evidence="10">
    <location>
        <begin position="4"/>
        <end position="182"/>
    </location>
</feature>
<evidence type="ECO:0000256" key="3">
    <source>
        <dbReference type="ARBA" id="ARBA00016296"/>
    </source>
</evidence>
<dbReference type="OrthoDB" id="9808150at2"/>
<dbReference type="EMBL" id="FMSV02000513">
    <property type="protein sequence ID" value="SEH07038.1"/>
    <property type="molecule type" value="Genomic_DNA"/>
</dbReference>
<protein>
    <recommendedName>
        <fullName evidence="3 9">Guanylate kinase</fullName>
        <ecNumber evidence="2 9">2.7.4.8</ecNumber>
    </recommendedName>
    <alternativeName>
        <fullName evidence="8 9">GMP kinase</fullName>
    </alternativeName>
</protein>
<dbReference type="RefSeq" id="WP_103920755.1">
    <property type="nucleotide sequence ID" value="NZ_FMSV02000513.1"/>
</dbReference>
<evidence type="ECO:0000256" key="7">
    <source>
        <dbReference type="ARBA" id="ARBA00022840"/>
    </source>
</evidence>
<dbReference type="Pfam" id="PF00625">
    <property type="entry name" value="Guanylate_kin"/>
    <property type="match status" value="1"/>
</dbReference>
<accession>A0A1H6FAB7</accession>
<dbReference type="SMART" id="SM00072">
    <property type="entry name" value="GuKc"/>
    <property type="match status" value="1"/>
</dbReference>
<dbReference type="EC" id="2.7.4.8" evidence="2 9"/>
<keyword evidence="6 9" id="KW-0418">Kinase</keyword>
<dbReference type="CDD" id="cd00071">
    <property type="entry name" value="GMPK"/>
    <property type="match status" value="1"/>
</dbReference>
<dbReference type="PANTHER" id="PTHR23117:SF13">
    <property type="entry name" value="GUANYLATE KINASE"/>
    <property type="match status" value="1"/>
</dbReference>
<dbReference type="InterPro" id="IPR027417">
    <property type="entry name" value="P-loop_NTPase"/>
</dbReference>
<dbReference type="Proteomes" id="UP000236724">
    <property type="component" value="Unassembled WGS sequence"/>
</dbReference>
<keyword evidence="9" id="KW-0963">Cytoplasm</keyword>
<comment type="similarity">
    <text evidence="1 9">Belongs to the guanylate kinase family.</text>
</comment>
<dbReference type="HAMAP" id="MF_00328">
    <property type="entry name" value="Guanylate_kinase"/>
    <property type="match status" value="1"/>
</dbReference>
<feature type="binding site" evidence="9">
    <location>
        <begin position="11"/>
        <end position="18"/>
    </location>
    <ligand>
        <name>ATP</name>
        <dbReference type="ChEBI" id="CHEBI:30616"/>
    </ligand>
</feature>
<evidence type="ECO:0000256" key="5">
    <source>
        <dbReference type="ARBA" id="ARBA00022741"/>
    </source>
</evidence>
<comment type="subcellular location">
    <subcellularLocation>
        <location evidence="9">Cytoplasm</location>
    </subcellularLocation>
</comment>
<comment type="function">
    <text evidence="9">Essential for recycling GMP and indirectly, cGMP.</text>
</comment>
<dbReference type="InterPro" id="IPR008145">
    <property type="entry name" value="GK/Ca_channel_bsu"/>
</dbReference>
<dbReference type="InterPro" id="IPR017665">
    <property type="entry name" value="Guanylate_kinase"/>
</dbReference>
<sequence>MQRGSLYIIAAPSGAGKTSLVSALIQQTEHICVSVSHTTRAPRPGEENGKAYFFVSHEAFQAMQAQQAFLEQAQVFDNHYGTSKAWVSSQLEQGIDVILEIDWQGGRQVREQLPESIGIFILPPSRMELDKRLRGRGQDSEEIIARRMRDAISEMSHHAEFDYLLINDEFDQALLDLQHIIYSQRLRHARQAANMGEKLEALLHS</sequence>
<reference evidence="11 12" key="1">
    <citation type="submission" date="2016-10" db="EMBL/GenBank/DDBJ databases">
        <authorList>
            <person name="de Groot N.N."/>
        </authorList>
    </citation>
    <scope>NUCLEOTIDE SEQUENCE [LARGE SCALE GENOMIC DNA]</scope>
    <source>
        <strain evidence="11">MBHS1</strain>
    </source>
</reference>
<gene>
    <name evidence="9 11" type="primary">gmk</name>
    <name evidence="11" type="ORF">MBHS_02904</name>
</gene>
<comment type="catalytic activity">
    <reaction evidence="9">
        <text>GMP + ATP = GDP + ADP</text>
        <dbReference type="Rhea" id="RHEA:20780"/>
        <dbReference type="ChEBI" id="CHEBI:30616"/>
        <dbReference type="ChEBI" id="CHEBI:58115"/>
        <dbReference type="ChEBI" id="CHEBI:58189"/>
        <dbReference type="ChEBI" id="CHEBI:456216"/>
        <dbReference type="EC" id="2.7.4.8"/>
    </reaction>
</comment>
<dbReference type="SUPFAM" id="SSF52540">
    <property type="entry name" value="P-loop containing nucleoside triphosphate hydrolases"/>
    <property type="match status" value="1"/>
</dbReference>
<dbReference type="PROSITE" id="PS00856">
    <property type="entry name" value="GUANYLATE_KINASE_1"/>
    <property type="match status" value="1"/>
</dbReference>
<dbReference type="PANTHER" id="PTHR23117">
    <property type="entry name" value="GUANYLATE KINASE-RELATED"/>
    <property type="match status" value="1"/>
</dbReference>
<evidence type="ECO:0000313" key="11">
    <source>
        <dbReference type="EMBL" id="SEH07038.1"/>
    </source>
</evidence>
<dbReference type="GO" id="GO:0004385">
    <property type="term" value="F:GMP kinase activity"/>
    <property type="evidence" value="ECO:0007669"/>
    <property type="project" value="UniProtKB-UniRule"/>
</dbReference>
<evidence type="ECO:0000256" key="9">
    <source>
        <dbReference type="HAMAP-Rule" id="MF_00328"/>
    </source>
</evidence>
<dbReference type="Gene3D" id="3.30.63.10">
    <property type="entry name" value="Guanylate Kinase phosphate binding domain"/>
    <property type="match status" value="1"/>
</dbReference>
<evidence type="ECO:0000256" key="4">
    <source>
        <dbReference type="ARBA" id="ARBA00022679"/>
    </source>
</evidence>
<dbReference type="PROSITE" id="PS50052">
    <property type="entry name" value="GUANYLATE_KINASE_2"/>
    <property type="match status" value="1"/>
</dbReference>
<evidence type="ECO:0000313" key="12">
    <source>
        <dbReference type="Proteomes" id="UP000236724"/>
    </source>
</evidence>
<dbReference type="GO" id="GO:0005524">
    <property type="term" value="F:ATP binding"/>
    <property type="evidence" value="ECO:0007669"/>
    <property type="project" value="UniProtKB-UniRule"/>
</dbReference>
<keyword evidence="12" id="KW-1185">Reference proteome</keyword>
<dbReference type="AlphaFoldDB" id="A0A1H6FAB7"/>
<dbReference type="GO" id="GO:0005829">
    <property type="term" value="C:cytosol"/>
    <property type="evidence" value="ECO:0007669"/>
    <property type="project" value="TreeGrafter"/>
</dbReference>
<evidence type="ECO:0000259" key="10">
    <source>
        <dbReference type="PROSITE" id="PS50052"/>
    </source>
</evidence>
<proteinExistence type="inferred from homology"/>
<keyword evidence="7 9" id="KW-0067">ATP-binding</keyword>
<keyword evidence="5 9" id="KW-0547">Nucleotide-binding</keyword>
<evidence type="ECO:0000256" key="2">
    <source>
        <dbReference type="ARBA" id="ARBA00012961"/>
    </source>
</evidence>
<evidence type="ECO:0000256" key="8">
    <source>
        <dbReference type="ARBA" id="ARBA00030128"/>
    </source>
</evidence>
<keyword evidence="4 9" id="KW-0808">Transferase</keyword>
<dbReference type="FunFam" id="3.30.63.10:FF:000002">
    <property type="entry name" value="Guanylate kinase 1"/>
    <property type="match status" value="1"/>
</dbReference>
<dbReference type="InterPro" id="IPR020590">
    <property type="entry name" value="Guanylate_kinase_CS"/>
</dbReference>